<accession>A0A371PL61</accession>
<evidence type="ECO:0000256" key="3">
    <source>
        <dbReference type="ARBA" id="ARBA00022448"/>
    </source>
</evidence>
<protein>
    <submittedName>
        <fullName evidence="6">ABC transporter substrate-binding protein</fullName>
    </submittedName>
</protein>
<keyword evidence="3" id="KW-0813">Transport</keyword>
<comment type="subcellular location">
    <subcellularLocation>
        <location evidence="1">Cell envelope</location>
    </subcellularLocation>
</comment>
<evidence type="ECO:0000256" key="2">
    <source>
        <dbReference type="ARBA" id="ARBA00008814"/>
    </source>
</evidence>
<dbReference type="PROSITE" id="PS51257">
    <property type="entry name" value="PROKAR_LIPOPROTEIN"/>
    <property type="match status" value="1"/>
</dbReference>
<dbReference type="GO" id="GO:0030288">
    <property type="term" value="C:outer membrane-bounded periplasmic space"/>
    <property type="evidence" value="ECO:0007669"/>
    <property type="project" value="TreeGrafter"/>
</dbReference>
<comment type="similarity">
    <text evidence="2">Belongs to the bacterial solute-binding protein 8 family.</text>
</comment>
<dbReference type="GO" id="GO:1901678">
    <property type="term" value="P:iron coordination entity transport"/>
    <property type="evidence" value="ECO:0007669"/>
    <property type="project" value="UniProtKB-ARBA"/>
</dbReference>
<dbReference type="Proteomes" id="UP000261905">
    <property type="component" value="Unassembled WGS sequence"/>
</dbReference>
<evidence type="ECO:0000256" key="1">
    <source>
        <dbReference type="ARBA" id="ARBA00004196"/>
    </source>
</evidence>
<dbReference type="PANTHER" id="PTHR30532:SF24">
    <property type="entry name" value="FERRIC ENTEROBACTIN-BINDING PERIPLASMIC PROTEIN FEPB"/>
    <property type="match status" value="1"/>
</dbReference>
<keyword evidence="4" id="KW-0732">Signal</keyword>
<comment type="caution">
    <text evidence="6">The sequence shown here is derived from an EMBL/GenBank/DDBJ whole genome shotgun (WGS) entry which is preliminary data.</text>
</comment>
<dbReference type="AlphaFoldDB" id="A0A371PL61"/>
<dbReference type="Pfam" id="PF01497">
    <property type="entry name" value="Peripla_BP_2"/>
    <property type="match status" value="1"/>
</dbReference>
<evidence type="ECO:0000256" key="4">
    <source>
        <dbReference type="ARBA" id="ARBA00022729"/>
    </source>
</evidence>
<evidence type="ECO:0000313" key="6">
    <source>
        <dbReference type="EMBL" id="REK76843.1"/>
    </source>
</evidence>
<dbReference type="InterPro" id="IPR002491">
    <property type="entry name" value="ABC_transptr_periplasmic_BD"/>
</dbReference>
<feature type="domain" description="Fe/B12 periplasmic-binding" evidence="5">
    <location>
        <begin position="62"/>
        <end position="346"/>
    </location>
</feature>
<dbReference type="Gene3D" id="3.40.50.1980">
    <property type="entry name" value="Nitrogenase molybdenum iron protein domain"/>
    <property type="match status" value="2"/>
</dbReference>
<name>A0A371PL61_9BACL</name>
<dbReference type="PANTHER" id="PTHR30532">
    <property type="entry name" value="IRON III DICITRATE-BINDING PERIPLASMIC PROTEIN"/>
    <property type="match status" value="1"/>
</dbReference>
<reference evidence="6 7" key="1">
    <citation type="submission" date="2018-08" db="EMBL/GenBank/DDBJ databases">
        <title>Paenibacillus sp. M4BSY-1, whole genome shotgun sequence.</title>
        <authorList>
            <person name="Tuo L."/>
        </authorList>
    </citation>
    <scope>NUCLEOTIDE SEQUENCE [LARGE SCALE GENOMIC DNA]</scope>
    <source>
        <strain evidence="6 7">M4BSY-1</strain>
    </source>
</reference>
<dbReference type="OrthoDB" id="1628181at2"/>
<dbReference type="InterPro" id="IPR051313">
    <property type="entry name" value="Bact_iron-sidero_bind"/>
</dbReference>
<evidence type="ECO:0000313" key="7">
    <source>
        <dbReference type="Proteomes" id="UP000261905"/>
    </source>
</evidence>
<sequence>MFLNRYLLLERNVDKSMSKKRMSSIALLVLACLLVIAGCGEKANKEGQEEKVQPEHTSTSTRIVEHPYGKTEIPVQPKRIATYLLEDSLISLDVPFIYSFDLPGYYLHDQIAAKNIPTSGALPLNVEAVAASNPDLIIISQYAVEDQLGYDKLNLIAPTIAYDPNDWEGSLIKIGEALGLEDKAAAVISAYKEHIIEVKDSIVKKVGTDKTVALIRPLAKDWQLFYPTFDSFTKIFYEELGLNVDESVAASQRESSNDWGDNLSLEVLPKLKSDYIFSMYGSSLSDNEEFETERQSVKDFEKSSLWKNLPAVQSNQVGYISGRHWMTSGFIADKMKLDDVLGFLTK</sequence>
<dbReference type="EMBL" id="QUBQ01000001">
    <property type="protein sequence ID" value="REK76843.1"/>
    <property type="molecule type" value="Genomic_DNA"/>
</dbReference>
<dbReference type="SUPFAM" id="SSF53807">
    <property type="entry name" value="Helical backbone' metal receptor"/>
    <property type="match status" value="1"/>
</dbReference>
<keyword evidence="7" id="KW-1185">Reference proteome</keyword>
<organism evidence="6 7">
    <name type="scientific">Paenibacillus paeoniae</name>
    <dbReference type="NCBI Taxonomy" id="2292705"/>
    <lineage>
        <taxon>Bacteria</taxon>
        <taxon>Bacillati</taxon>
        <taxon>Bacillota</taxon>
        <taxon>Bacilli</taxon>
        <taxon>Bacillales</taxon>
        <taxon>Paenibacillaceae</taxon>
        <taxon>Paenibacillus</taxon>
    </lineage>
</organism>
<gene>
    <name evidence="6" type="ORF">DX130_07390</name>
</gene>
<dbReference type="PROSITE" id="PS50983">
    <property type="entry name" value="FE_B12_PBP"/>
    <property type="match status" value="1"/>
</dbReference>
<proteinExistence type="inferred from homology"/>
<evidence type="ECO:0000259" key="5">
    <source>
        <dbReference type="PROSITE" id="PS50983"/>
    </source>
</evidence>